<reference evidence="1" key="1">
    <citation type="submission" date="2019-05" db="EMBL/GenBank/DDBJ databases">
        <title>The de novo reference genome and transcriptome assemblies of the wild tomato species Solanum chilense.</title>
        <authorList>
            <person name="Stam R."/>
            <person name="Nosenko T."/>
            <person name="Hoerger A.C."/>
            <person name="Stephan W."/>
            <person name="Seidel M.A."/>
            <person name="Kuhn J.M.M."/>
            <person name="Haberer G."/>
            <person name="Tellier A."/>
        </authorList>
    </citation>
    <scope>NUCLEOTIDE SEQUENCE</scope>
    <source>
        <tissue evidence="1">Mature leaves</tissue>
    </source>
</reference>
<dbReference type="AlphaFoldDB" id="A0A6N2BXG7"/>
<name>A0A6N2BXG7_SOLCI</name>
<comment type="caution">
    <text evidence="1">The sequence shown here is derived from an EMBL/GenBank/DDBJ whole genome shotgun (WGS) entry which is preliminary data.</text>
</comment>
<sequence length="79" mass="8257">MGEVAIVVVDKVVGDEVKSYLVDPSVVNVVEEVDINEGSGLVDPMEIYVTNEVVGVIDPVAVDDADKVAGAVDPMAVMK</sequence>
<proteinExistence type="predicted"/>
<protein>
    <submittedName>
        <fullName evidence="1">Uncharacterized protein</fullName>
    </submittedName>
</protein>
<evidence type="ECO:0000313" key="1">
    <source>
        <dbReference type="EMBL" id="TMW99315.1"/>
    </source>
</evidence>
<dbReference type="EMBL" id="RXGB01001346">
    <property type="protein sequence ID" value="TMW99315.1"/>
    <property type="molecule type" value="Genomic_DNA"/>
</dbReference>
<gene>
    <name evidence="1" type="ORF">EJD97_002759</name>
</gene>
<accession>A0A6N2BXG7</accession>
<organism evidence="1">
    <name type="scientific">Solanum chilense</name>
    <name type="common">Tomato</name>
    <name type="synonym">Lycopersicon chilense</name>
    <dbReference type="NCBI Taxonomy" id="4083"/>
    <lineage>
        <taxon>Eukaryota</taxon>
        <taxon>Viridiplantae</taxon>
        <taxon>Streptophyta</taxon>
        <taxon>Embryophyta</taxon>
        <taxon>Tracheophyta</taxon>
        <taxon>Spermatophyta</taxon>
        <taxon>Magnoliopsida</taxon>
        <taxon>eudicotyledons</taxon>
        <taxon>Gunneridae</taxon>
        <taxon>Pentapetalae</taxon>
        <taxon>asterids</taxon>
        <taxon>lamiids</taxon>
        <taxon>Solanales</taxon>
        <taxon>Solanaceae</taxon>
        <taxon>Solanoideae</taxon>
        <taxon>Solaneae</taxon>
        <taxon>Solanum</taxon>
        <taxon>Solanum subgen. Lycopersicon</taxon>
    </lineage>
</organism>